<organism evidence="1 2">
    <name type="scientific">Haloferula rosea</name>
    <dbReference type="NCBI Taxonomy" id="490093"/>
    <lineage>
        <taxon>Bacteria</taxon>
        <taxon>Pseudomonadati</taxon>
        <taxon>Verrucomicrobiota</taxon>
        <taxon>Verrucomicrobiia</taxon>
        <taxon>Verrucomicrobiales</taxon>
        <taxon>Verrucomicrobiaceae</taxon>
        <taxon>Haloferula</taxon>
    </lineage>
</organism>
<keyword evidence="2" id="KW-1185">Reference proteome</keyword>
<dbReference type="Pfam" id="PF10604">
    <property type="entry name" value="Polyketide_cyc2"/>
    <property type="match status" value="1"/>
</dbReference>
<gene>
    <name evidence="1" type="ORF">JIN81_01255</name>
</gene>
<dbReference type="Gene3D" id="3.30.530.20">
    <property type="match status" value="1"/>
</dbReference>
<dbReference type="Proteomes" id="UP000658278">
    <property type="component" value="Unassembled WGS sequence"/>
</dbReference>
<dbReference type="EMBL" id="JAENII010000001">
    <property type="protein sequence ID" value="MBK1825631.1"/>
    <property type="molecule type" value="Genomic_DNA"/>
</dbReference>
<dbReference type="InterPro" id="IPR023393">
    <property type="entry name" value="START-like_dom_sf"/>
</dbReference>
<proteinExistence type="predicted"/>
<dbReference type="SUPFAM" id="SSF55961">
    <property type="entry name" value="Bet v1-like"/>
    <property type="match status" value="1"/>
</dbReference>
<accession>A0A934VE29</accession>
<evidence type="ECO:0000313" key="2">
    <source>
        <dbReference type="Proteomes" id="UP000658278"/>
    </source>
</evidence>
<sequence>MACIHIQTDIHAPVERVFDLARSIDAHVASAGHSSERAIAGRTSGLLELDESVTWEACHFGIRQHLTVKMVELHPPHRFEDHMISGPFASMRHIHAFHPHQGGTRMQDEFHFTAPLGILGRCAARLFITRHLQRFLTTRNQELKTMAESDAWRAFLPERDA</sequence>
<dbReference type="InterPro" id="IPR019587">
    <property type="entry name" value="Polyketide_cyclase/dehydratase"/>
</dbReference>
<protein>
    <submittedName>
        <fullName evidence="1">SRPBCC family protein</fullName>
    </submittedName>
</protein>
<reference evidence="1" key="1">
    <citation type="submission" date="2021-01" db="EMBL/GenBank/DDBJ databases">
        <title>Modified the classification status of verrucomicrobia.</title>
        <authorList>
            <person name="Feng X."/>
        </authorList>
    </citation>
    <scope>NUCLEOTIDE SEQUENCE</scope>
    <source>
        <strain evidence="1">KCTC 22201</strain>
    </source>
</reference>
<evidence type="ECO:0000313" key="1">
    <source>
        <dbReference type="EMBL" id="MBK1825631.1"/>
    </source>
</evidence>
<dbReference type="RefSeq" id="WP_200275467.1">
    <property type="nucleotide sequence ID" value="NZ_JAENII010000001.1"/>
</dbReference>
<comment type="caution">
    <text evidence="1">The sequence shown here is derived from an EMBL/GenBank/DDBJ whole genome shotgun (WGS) entry which is preliminary data.</text>
</comment>
<dbReference type="AlphaFoldDB" id="A0A934VE29"/>
<dbReference type="CDD" id="cd07820">
    <property type="entry name" value="SRPBCC_3"/>
    <property type="match status" value="1"/>
</dbReference>
<name>A0A934VE29_9BACT</name>